<reference evidence="2" key="1">
    <citation type="journal article" date="2020" name="bioRxiv">
        <title>Comparative genomics of Chlamydomonas.</title>
        <authorList>
            <person name="Craig R.J."/>
            <person name="Hasan A.R."/>
            <person name="Ness R.W."/>
            <person name="Keightley P.D."/>
        </authorList>
    </citation>
    <scope>NUCLEOTIDE SEQUENCE</scope>
    <source>
        <strain evidence="2">CCAP 11/70</strain>
    </source>
</reference>
<protein>
    <submittedName>
        <fullName evidence="2">Uncharacterized protein</fullName>
    </submittedName>
</protein>
<comment type="caution">
    <text evidence="2">The sequence shown here is derived from an EMBL/GenBank/DDBJ whole genome shotgun (WGS) entry which is preliminary data.</text>
</comment>
<dbReference type="Proteomes" id="UP000612055">
    <property type="component" value="Unassembled WGS sequence"/>
</dbReference>
<organism evidence="2 3">
    <name type="scientific">Edaphochlamys debaryana</name>
    <dbReference type="NCBI Taxonomy" id="47281"/>
    <lineage>
        <taxon>Eukaryota</taxon>
        <taxon>Viridiplantae</taxon>
        <taxon>Chlorophyta</taxon>
        <taxon>core chlorophytes</taxon>
        <taxon>Chlorophyceae</taxon>
        <taxon>CS clade</taxon>
        <taxon>Chlamydomonadales</taxon>
        <taxon>Chlamydomonadales incertae sedis</taxon>
        <taxon>Edaphochlamys</taxon>
    </lineage>
</organism>
<dbReference type="EMBL" id="JAEHOE010000015">
    <property type="protein sequence ID" value="KAG2497268.1"/>
    <property type="molecule type" value="Genomic_DNA"/>
</dbReference>
<feature type="region of interest" description="Disordered" evidence="1">
    <location>
        <begin position="425"/>
        <end position="453"/>
    </location>
</feature>
<keyword evidence="3" id="KW-1185">Reference proteome</keyword>
<dbReference type="AlphaFoldDB" id="A0A835Y747"/>
<sequence>MAAFALPPPTRSTSLADLLGCNLANDASKALYLELIEGSGAPSGVANVRLACKGLRELVDAQAEKLRLHLGRAIDPGTVATHCQGGRWMQRWPSLRNVGLVLSSGPDLPAPLLPACLPLPFAAAPFEARKRIKALSITCEGGSTITVPGATLLALLLALPELETLELDCSVGGNAREEVEFADLQLASSALSSLPRLTSLTVGTGWEWLSCIGPSLAAHLTHLVVKVDRAAANAPGSTTAVATSAISQLSALQELTLALDAGSGSRFAGLGQLTAALPRSLRRFTVTDLALVHTSSPAPPDPLATVTASLHDGTITELTIGLDADDSYFSVEMLGKFLANAFPEHSVGRLVPLNPLQLGSSPPDDEQLAKLLSLCGETRLPVVCMTAGSTAAAALAVAQALGMPDVLTWAVAGASATVQLRRPGGGQAAAASAGSGRGGGGSKKQRPAPSLAAPSAAVVLERVLERVRSGPLADAPTELLLRGPFVAGLVENPRALRTWVRCDLPALMRQSCAEPADPVPELCALLLRSARCGSGPGGGAEPPAAQPDPAPAVLSYRLLPAADAVVLTCSTAAAAAAALDAARRLAEATRGGGGKGAVLQAHLGRCAFATAVEQELQAMWDGEGAAGPGVAAGEEGEEGSALDRLRWLLGAWEGLRSGPGRVHLGAYCRVYSDRV</sequence>
<evidence type="ECO:0000313" key="2">
    <source>
        <dbReference type="EMBL" id="KAG2497268.1"/>
    </source>
</evidence>
<name>A0A835Y747_9CHLO</name>
<evidence type="ECO:0000313" key="3">
    <source>
        <dbReference type="Proteomes" id="UP000612055"/>
    </source>
</evidence>
<accession>A0A835Y747</accession>
<evidence type="ECO:0000256" key="1">
    <source>
        <dbReference type="SAM" id="MobiDB-lite"/>
    </source>
</evidence>
<proteinExistence type="predicted"/>
<gene>
    <name evidence="2" type="ORF">HYH03_004852</name>
</gene>